<evidence type="ECO:0000313" key="4">
    <source>
        <dbReference type="EMBL" id="AHF77041.1"/>
    </source>
</evidence>
<dbReference type="GO" id="GO:0019867">
    <property type="term" value="C:outer membrane"/>
    <property type="evidence" value="ECO:0007669"/>
    <property type="project" value="InterPro"/>
</dbReference>
<dbReference type="PATRIC" id="fig|1239307.3.peg.2197"/>
<dbReference type="InterPro" id="IPR006315">
    <property type="entry name" value="OM_autotransptr_brl_dom"/>
</dbReference>
<dbReference type="EMBL" id="CP006569">
    <property type="protein sequence ID" value="AHF77041.1"/>
    <property type="molecule type" value="Genomic_DNA"/>
</dbReference>
<dbReference type="SUPFAM" id="SSF51126">
    <property type="entry name" value="Pectin lyase-like"/>
    <property type="match status" value="1"/>
</dbReference>
<proteinExistence type="predicted"/>
<dbReference type="HOGENOM" id="CLU_284257_0_0_6"/>
<feature type="compositionally biased region" description="Polar residues" evidence="1">
    <location>
        <begin position="652"/>
        <end position="668"/>
    </location>
</feature>
<evidence type="ECO:0000256" key="1">
    <source>
        <dbReference type="SAM" id="MobiDB-lite"/>
    </source>
</evidence>
<protein>
    <submittedName>
        <fullName evidence="4">Outer membrane, adhesin-like protein</fullName>
    </submittedName>
</protein>
<feature type="compositionally biased region" description="Basic and acidic residues" evidence="1">
    <location>
        <begin position="501"/>
        <end position="513"/>
    </location>
</feature>
<dbReference type="KEGG" id="sod:Sant_1991"/>
<dbReference type="NCBIfam" id="TIGR01414">
    <property type="entry name" value="autotrans_barl"/>
    <property type="match status" value="1"/>
</dbReference>
<feature type="compositionally biased region" description="Polar residues" evidence="1">
    <location>
        <begin position="514"/>
        <end position="525"/>
    </location>
</feature>
<reference evidence="4 5" key="1">
    <citation type="journal article" date="2014" name="Genome Biol. Evol.">
        <title>Genome degeneration and adaptation in a nascent stage of symbiosis.</title>
        <authorList>
            <person name="Oakeson K.F."/>
            <person name="Gil R."/>
            <person name="Clayton A.L."/>
            <person name="Dunn D.M."/>
            <person name="von Niederhausern A.C."/>
            <person name="Hamil C."/>
            <person name="Aoyagi A."/>
            <person name="Duval B."/>
            <person name="Baca A."/>
            <person name="Silva F.J."/>
            <person name="Vallier A."/>
            <person name="Jackson D.G."/>
            <person name="Latorre A."/>
            <person name="Weiss R.B."/>
            <person name="Heddi A."/>
            <person name="Moya A."/>
            <person name="Dale C."/>
        </authorList>
    </citation>
    <scope>NUCLEOTIDE SEQUENCE [LARGE SCALE GENOMIC DNA]</scope>
    <source>
        <strain evidence="4 5">HS1</strain>
    </source>
</reference>
<dbReference type="SMART" id="SM00869">
    <property type="entry name" value="Autotransporter"/>
    <property type="match status" value="1"/>
</dbReference>
<dbReference type="AlphaFoldDB" id="W0HT89"/>
<dbReference type="PROSITE" id="PS51208">
    <property type="entry name" value="AUTOTRANSPORTER"/>
    <property type="match status" value="1"/>
</dbReference>
<keyword evidence="2" id="KW-0732">Signal</keyword>
<dbReference type="InterPro" id="IPR005546">
    <property type="entry name" value="Autotransporte_beta"/>
</dbReference>
<dbReference type="SUPFAM" id="SSF103515">
    <property type="entry name" value="Autotransporter"/>
    <property type="match status" value="1"/>
</dbReference>
<keyword evidence="5" id="KW-1185">Reference proteome</keyword>
<dbReference type="InterPro" id="IPR011050">
    <property type="entry name" value="Pectin_lyase_fold/virulence"/>
</dbReference>
<feature type="chain" id="PRO_5004789643" evidence="2">
    <location>
        <begin position="28"/>
        <end position="1093"/>
    </location>
</feature>
<evidence type="ECO:0000256" key="2">
    <source>
        <dbReference type="SAM" id="SignalP"/>
    </source>
</evidence>
<dbReference type="Proteomes" id="UP000019028">
    <property type="component" value="Chromosome"/>
</dbReference>
<sequence length="1093" mass="117612">MRSIMKKLHKLSCGVIAILMAMHQVQAESDFDPIKRLRPETFSDFDEERWLYYGKDHRIFNAAGTQIKLKKIKKKTGDIAPTALLLLSPDKIPTQASTGNNKRQLLSAVDSHDLNYAEYRNFAADFKLNAFEDKYKDKLGLDHIVIDGRGIWTLNKNLVKNPGRFTFSSLDVNEGALILTDKSRLHVVDTYIHEKGVLGGDGILHGNVNNRAGLLFVGNSLFFKNWGNDTNNIPQTKTKNMLEIMGGYDAEGDSKILIHIDAKKSAKSPYLKISGSVTGRSALEITNLEDPKVLKRLTKDQGLYLIHVEGAAELGAFHMPPSEIGPHYYFLQPISQDSYRVWALSGQPGTATASLVPSDALTAVATVRLPERTSISQASPPAKPPRMLEYIELVSPLTPVEESVIEGHEYSEPQFPAEMLRPSPSSALTPAGESQSFPMFDDNTEREKPPLPARNGMPKGADRESLADQDDGRSAEPTPSRRDSRSGSFASANHYTPIVDRPAEPTSARRDSAAKSNVSVTPTVNRQRDDAVELDAAPITVVPPEVMAKSVATPSYPDKTKVVLTGKDNGDTPSHSGDKNDSGDLRPAGNGINHPPLTHDNGGNDNDHAGQADNESDNVSHAEGRNASGNDSQVEDRNASGNVSQVEDRNASDNVSQVEDRNASGNDSQAEDRNASGNDSQAEGRNASGYVSQAEDGNASGNVGQPEEGNDSGHSYQASGEDDNGSLPSADGENESVTAHAGGHVMGDELDEEDGREDGSLMGAPPFAPPTVIVPAVGVYAANHAVANTLFISRGAERNVTAGMTGFSVMMNGEPRPTLWLRILGGETHANVGNGSLRTKTTRQVVQGGGAIWQYSHTGRDSGQLGIMFGAGKSATVSHSTQVLSRASGGLQGYSVGLYAGWQQRPAREGGYLDAQLSYSWFNNHVQRAEAPVESYRSAGFGATLESGYRWRLFAGAGFDAFIEPQGQLSWMGVKANRLSARAAYRDVVLTPAAWQTRLGTRLSLCGGADQPGSSPAFQPYLEVNWITTSQPFGVQTGPMRYVQDGRRQLTEVKVGHEGQLSPRVGVWGHLAHQRGAGGFSDIAGSLGVKVNF</sequence>
<evidence type="ECO:0000313" key="5">
    <source>
        <dbReference type="Proteomes" id="UP000019028"/>
    </source>
</evidence>
<accession>W0HT89</accession>
<feature type="region of interest" description="Disordered" evidence="1">
    <location>
        <begin position="415"/>
        <end position="764"/>
    </location>
</feature>
<gene>
    <name evidence="4" type="ORF">Sant_1991</name>
</gene>
<dbReference type="Gene3D" id="2.40.128.130">
    <property type="entry name" value="Autotransporter beta-domain"/>
    <property type="match status" value="1"/>
</dbReference>
<feature type="signal peptide" evidence="2">
    <location>
        <begin position="1"/>
        <end position="27"/>
    </location>
</feature>
<feature type="compositionally biased region" description="Polar residues" evidence="1">
    <location>
        <begin position="423"/>
        <end position="437"/>
    </location>
</feature>
<name>W0HT89_9GAMM</name>
<dbReference type="InterPro" id="IPR036709">
    <property type="entry name" value="Autotransporte_beta_dom_sf"/>
</dbReference>
<feature type="domain" description="Autotransporter" evidence="3">
    <location>
        <begin position="812"/>
        <end position="1093"/>
    </location>
</feature>
<feature type="compositionally biased region" description="Basic and acidic residues" evidence="1">
    <location>
        <begin position="460"/>
        <end position="485"/>
    </location>
</feature>
<organism evidence="4 5">
    <name type="scientific">Sodalis praecaptivus</name>
    <dbReference type="NCBI Taxonomy" id="1239307"/>
    <lineage>
        <taxon>Bacteria</taxon>
        <taxon>Pseudomonadati</taxon>
        <taxon>Pseudomonadota</taxon>
        <taxon>Gammaproteobacteria</taxon>
        <taxon>Enterobacterales</taxon>
        <taxon>Bruguierivoracaceae</taxon>
        <taxon>Sodalis</taxon>
    </lineage>
</organism>
<evidence type="ECO:0000259" key="3">
    <source>
        <dbReference type="PROSITE" id="PS51208"/>
    </source>
</evidence>